<dbReference type="PaxDb" id="73239-Q7RB35"/>
<name>Q7RB35_PLAYO</name>
<accession>Q7RB35</accession>
<protein>
    <submittedName>
        <fullName evidence="1">Uncharacterized protein</fullName>
    </submittedName>
</protein>
<sequence>MIMDEKHFHLFVFLKIRYFLF</sequence>
<keyword evidence="2" id="KW-1185">Reference proteome</keyword>
<reference evidence="1 2" key="1">
    <citation type="journal article" date="2002" name="Nature">
        <title>Genome sequence and comparative analysis of the model rodent malaria parasite Plasmodium yoelii yoelii.</title>
        <authorList>
            <person name="Carlton J.M."/>
            <person name="Angiuoli S.V."/>
            <person name="Suh B.B."/>
            <person name="Kooij T.W."/>
            <person name="Pertea M."/>
            <person name="Silva J.C."/>
            <person name="Ermolaeva M.D."/>
            <person name="Allen J.E."/>
            <person name="Selengut J.D."/>
            <person name="Koo H.L."/>
            <person name="Peterson J.D."/>
            <person name="Pop M."/>
            <person name="Kosack D.S."/>
            <person name="Shumway M.F."/>
            <person name="Bidwell S.L."/>
            <person name="Shallom S.J."/>
            <person name="van Aken S.E."/>
            <person name="Riedmuller S.B."/>
            <person name="Feldblyum T.V."/>
            <person name="Cho J.K."/>
            <person name="Quackenbush J."/>
            <person name="Sedegah M."/>
            <person name="Shoaibi A."/>
            <person name="Cummings L.M."/>
            <person name="Florens L."/>
            <person name="Yates J.R."/>
            <person name="Raine J.D."/>
            <person name="Sinden R.E."/>
            <person name="Harris M.A."/>
            <person name="Cunningham D.A."/>
            <person name="Preiser P.R."/>
            <person name="Bergman L.W."/>
            <person name="Vaidya A.B."/>
            <person name="van Lin L.H."/>
            <person name="Janse C.J."/>
            <person name="Waters A.P."/>
            <person name="Smith H.O."/>
            <person name="White O.R."/>
            <person name="Salzberg S.L."/>
            <person name="Venter J.C."/>
            <person name="Fraser C.M."/>
            <person name="Hoffman S.L."/>
            <person name="Gardner M.J."/>
            <person name="Carucci D.J."/>
        </authorList>
    </citation>
    <scope>NUCLEOTIDE SEQUENCE [LARGE SCALE GENOMIC DNA]</scope>
    <source>
        <strain evidence="1 2">17XNL</strain>
    </source>
</reference>
<organism evidence="1 2">
    <name type="scientific">Plasmodium yoelii yoelii</name>
    <dbReference type="NCBI Taxonomy" id="73239"/>
    <lineage>
        <taxon>Eukaryota</taxon>
        <taxon>Sar</taxon>
        <taxon>Alveolata</taxon>
        <taxon>Apicomplexa</taxon>
        <taxon>Aconoidasida</taxon>
        <taxon>Haemosporida</taxon>
        <taxon>Plasmodiidae</taxon>
        <taxon>Plasmodium</taxon>
        <taxon>Plasmodium (Vinckeia)</taxon>
    </lineage>
</organism>
<gene>
    <name evidence="1" type="ORF">PY06313</name>
</gene>
<feature type="non-terminal residue" evidence="1">
    <location>
        <position position="21"/>
    </location>
</feature>
<dbReference type="Proteomes" id="UP000008553">
    <property type="component" value="Unassembled WGS sequence"/>
</dbReference>
<dbReference type="EMBL" id="AABL01002117">
    <property type="protein sequence ID" value="EAA18506.1"/>
    <property type="molecule type" value="Genomic_DNA"/>
</dbReference>
<proteinExistence type="predicted"/>
<evidence type="ECO:0000313" key="1">
    <source>
        <dbReference type="EMBL" id="EAA18506.1"/>
    </source>
</evidence>
<comment type="caution">
    <text evidence="1">The sequence shown here is derived from an EMBL/GenBank/DDBJ whole genome shotgun (WGS) entry which is preliminary data.</text>
</comment>
<dbReference type="AlphaFoldDB" id="Q7RB35"/>
<dbReference type="InParanoid" id="Q7RB35"/>
<evidence type="ECO:0000313" key="2">
    <source>
        <dbReference type="Proteomes" id="UP000008553"/>
    </source>
</evidence>